<accession>U2KMC9</accession>
<protein>
    <submittedName>
        <fullName evidence="3">Metallo-beta-lactamase domain protein</fullName>
    </submittedName>
</protein>
<reference evidence="3 4" key="1">
    <citation type="submission" date="2013-06" db="EMBL/GenBank/DDBJ databases">
        <authorList>
            <person name="Weinstock G."/>
            <person name="Sodergren E."/>
            <person name="Lobos E.A."/>
            <person name="Fulton L."/>
            <person name="Fulton R."/>
            <person name="Courtney L."/>
            <person name="Fronick C."/>
            <person name="O'Laughlin M."/>
            <person name="Godfrey J."/>
            <person name="Wilson R.M."/>
            <person name="Miner T."/>
            <person name="Farmer C."/>
            <person name="Delehaunty K."/>
            <person name="Cordes M."/>
            <person name="Minx P."/>
            <person name="Tomlinson C."/>
            <person name="Chen J."/>
            <person name="Wollam A."/>
            <person name="Pepin K.H."/>
            <person name="Bhonagiri V."/>
            <person name="Zhang X."/>
            <person name="Warren W."/>
            <person name="Mitreva M."/>
            <person name="Mardis E.R."/>
            <person name="Wilson R.K."/>
        </authorList>
    </citation>
    <scope>NUCLEOTIDE SEQUENCE [LARGE SCALE GENOMIC DNA]</scope>
    <source>
        <strain evidence="3 4">W1703</strain>
    </source>
</reference>
<evidence type="ECO:0000313" key="4">
    <source>
        <dbReference type="Proteomes" id="UP000016617"/>
    </source>
</evidence>
<evidence type="ECO:0000256" key="1">
    <source>
        <dbReference type="ARBA" id="ARBA00022833"/>
    </source>
</evidence>
<dbReference type="EMBL" id="AWVA01000080">
    <property type="protein sequence ID" value="ERJ75983.1"/>
    <property type="molecule type" value="Genomic_DNA"/>
</dbReference>
<dbReference type="Gene3D" id="3.60.15.10">
    <property type="entry name" value="Ribonuclease Z/Hydroxyacylglutathione hydrolase-like"/>
    <property type="match status" value="1"/>
</dbReference>
<dbReference type="PATRIC" id="fig|1227275.3.peg.1165"/>
<sequence>MQICYNRPKRKEGDSMKLTTLGCWGAYPYQDGGTTSYLVTGHNGFQLLMDAGSRAVTELEKEISPLDLDAVIISHYHPDHVADLGVLRHYFQLYPKHLWEPKVLPIYGHDEDRYEFAKLTMDGVSQGHAYDVTGIEQIGPFDISFIKTVHPVPCYAFRIVERETGQVLVFTGDTGYFDGLADFAKGADLFLADVYLYEGNENHPAHLTSKEAGQIAQQTGVKKLVLTHVPPLPPQGIDPDRHLDILREETQNFAGAIPVELAQPQKAWDLGAN</sequence>
<dbReference type="CDD" id="cd07716">
    <property type="entry name" value="RNaseZ_short-form-like_MBL-fold"/>
    <property type="match status" value="1"/>
</dbReference>
<dbReference type="GO" id="GO:0042781">
    <property type="term" value="F:3'-tRNA processing endoribonuclease activity"/>
    <property type="evidence" value="ECO:0007669"/>
    <property type="project" value="TreeGrafter"/>
</dbReference>
<gene>
    <name evidence="3" type="ORF">HMPREF1557_01314</name>
</gene>
<dbReference type="HOGENOM" id="CLU_031317_3_1_9"/>
<evidence type="ECO:0000259" key="2">
    <source>
        <dbReference type="SMART" id="SM00849"/>
    </source>
</evidence>
<name>U2KMC9_9STRE</name>
<feature type="domain" description="Metallo-beta-lactamase" evidence="2">
    <location>
        <begin position="33"/>
        <end position="228"/>
    </location>
</feature>
<dbReference type="InterPro" id="IPR036866">
    <property type="entry name" value="RibonucZ/Hydroxyglut_hydro"/>
</dbReference>
<dbReference type="SUPFAM" id="SSF56281">
    <property type="entry name" value="Metallo-hydrolase/oxidoreductase"/>
    <property type="match status" value="1"/>
</dbReference>
<dbReference type="Pfam" id="PF12706">
    <property type="entry name" value="Lactamase_B_2"/>
    <property type="match status" value="1"/>
</dbReference>
<dbReference type="Proteomes" id="UP000016617">
    <property type="component" value="Unassembled WGS sequence"/>
</dbReference>
<proteinExistence type="predicted"/>
<dbReference type="SMART" id="SM00849">
    <property type="entry name" value="Lactamase_B"/>
    <property type="match status" value="1"/>
</dbReference>
<keyword evidence="1" id="KW-0862">Zinc</keyword>
<dbReference type="PANTHER" id="PTHR46018">
    <property type="entry name" value="ZINC PHOSPHODIESTERASE ELAC PROTEIN 1"/>
    <property type="match status" value="1"/>
</dbReference>
<organism evidence="3 4">
    <name type="scientific">Streptococcus sobrinus W1703</name>
    <dbReference type="NCBI Taxonomy" id="1227275"/>
    <lineage>
        <taxon>Bacteria</taxon>
        <taxon>Bacillati</taxon>
        <taxon>Bacillota</taxon>
        <taxon>Bacilli</taxon>
        <taxon>Lactobacillales</taxon>
        <taxon>Streptococcaceae</taxon>
        <taxon>Streptococcus</taxon>
    </lineage>
</organism>
<dbReference type="InterPro" id="IPR001279">
    <property type="entry name" value="Metallo-B-lactamas"/>
</dbReference>
<dbReference type="AlphaFoldDB" id="U2KMC9"/>
<dbReference type="PANTHER" id="PTHR46018:SF4">
    <property type="entry name" value="METALLO-HYDROLASE YHFI-RELATED"/>
    <property type="match status" value="1"/>
</dbReference>
<comment type="caution">
    <text evidence="3">The sequence shown here is derived from an EMBL/GenBank/DDBJ whole genome shotgun (WGS) entry which is preliminary data.</text>
</comment>
<evidence type="ECO:0000313" key="3">
    <source>
        <dbReference type="EMBL" id="ERJ75983.1"/>
    </source>
</evidence>